<dbReference type="Pfam" id="PF06381">
    <property type="entry name" value="Phage_portal_3"/>
    <property type="match status" value="1"/>
</dbReference>
<accession>A0A7D5SVT4</accession>
<dbReference type="RefSeq" id="WP_179917566.1">
    <property type="nucleotide sequence ID" value="NZ_CP058909.1"/>
</dbReference>
<reference evidence="4 5" key="1">
    <citation type="submission" date="2020-07" db="EMBL/GenBank/DDBJ databases">
        <title>Halosimplex litoreum sp. nov. and Halosimplex rubrum sp. nov., isolated from different salt environments.</title>
        <authorList>
            <person name="Cui H."/>
        </authorList>
    </citation>
    <scope>NUCLEOTIDE SEQUENCE [LARGE SCALE GENOMIC DNA]</scope>
    <source>
        <strain evidence="4 5">R2</strain>
    </source>
</reference>
<dbReference type="GeneID" id="56083579"/>
<gene>
    <name evidence="3" type="ORF">HZS54_12975</name>
    <name evidence="4" type="ORF">HZS54_13280</name>
</gene>
<proteinExistence type="predicted"/>
<feature type="region of interest" description="Disordered" evidence="1">
    <location>
        <begin position="1"/>
        <end position="32"/>
    </location>
</feature>
<feature type="domain" description="Anti-CBASS protein Acb1-like N-terminal" evidence="2">
    <location>
        <begin position="101"/>
        <end position="456"/>
    </location>
</feature>
<evidence type="ECO:0000259" key="2">
    <source>
        <dbReference type="Pfam" id="PF06381"/>
    </source>
</evidence>
<dbReference type="EMBL" id="CP058909">
    <property type="protein sequence ID" value="QLH82527.1"/>
    <property type="molecule type" value="Genomic_DNA"/>
</dbReference>
<dbReference type="AlphaFoldDB" id="A0A7D5SVT4"/>
<dbReference type="KEGG" id="hpel:HZS54_13280"/>
<organism evidence="4 5">
    <name type="scientific">Halosimplex pelagicum</name>
    <dbReference type="NCBI Taxonomy" id="869886"/>
    <lineage>
        <taxon>Archaea</taxon>
        <taxon>Methanobacteriati</taxon>
        <taxon>Methanobacteriota</taxon>
        <taxon>Stenosarchaea group</taxon>
        <taxon>Halobacteria</taxon>
        <taxon>Halobacteriales</taxon>
        <taxon>Haloarculaceae</taxon>
        <taxon>Halosimplex</taxon>
    </lineage>
</organism>
<evidence type="ECO:0000256" key="1">
    <source>
        <dbReference type="SAM" id="MobiDB-lite"/>
    </source>
</evidence>
<sequence length="522" mass="57155">MTDQPRDPETGQFVSDDVGDVKQATGEATSGAGDEVLELTAAEQVDLTMRQSLAALLGENIHGDDDDFDYYDVFEWDKNPGVEQFYALALRNPYAFAVTFLPASTSWRDSPTIVDDADTGADETTEFEDDVADLEDRLDLWHYCKRSDKLAGIGEFGILVLEFDDVRQRDVSDEDGEDVNTDAFAQPVNGATQLTGLRPFSEASIDDVTLGGPGSGRWGQPLTYDIDLDDEDDDEDGTVTQAGPDTMTVHHSRVVHIHSDMLLDDEVRGVPRQQPVYNNLIDIERVLGSAGQLAYRASAWGINVNIDKDYDLEDGGDELREALHRWEAGLENVLRTHGADEVQSLGGEEIDPGSVIDPNIEAIASQPYMPPQSVLKGNETGERATTQDLKDWYGRIGERRVQFVTPTIVRPVIKAAYEHGSVTEPQGDGFSAEWDPLHETSAMDESEIQANRATVAKDAGSRLAGYGTEEWIEFLETGEFPEVPDAPAVEEMDLEQERAQMDGPEAPPAVADGGQETPGGDE</sequence>
<dbReference type="Proteomes" id="UP000509346">
    <property type="component" value="Chromosome"/>
</dbReference>
<feature type="region of interest" description="Disordered" evidence="1">
    <location>
        <begin position="478"/>
        <end position="522"/>
    </location>
</feature>
<evidence type="ECO:0000313" key="4">
    <source>
        <dbReference type="EMBL" id="QLH82527.1"/>
    </source>
</evidence>
<name>A0A7D5SVT4_9EURY</name>
<evidence type="ECO:0000313" key="5">
    <source>
        <dbReference type="Proteomes" id="UP000509346"/>
    </source>
</evidence>
<protein>
    <submittedName>
        <fullName evidence="4">DUF1073 domain-containing protein</fullName>
    </submittedName>
</protein>
<evidence type="ECO:0000313" key="3">
    <source>
        <dbReference type="EMBL" id="QLH82471.1"/>
    </source>
</evidence>
<dbReference type="EMBL" id="CP058909">
    <property type="protein sequence ID" value="QLH82471.1"/>
    <property type="molecule type" value="Genomic_DNA"/>
</dbReference>
<dbReference type="KEGG" id="hpel:HZS54_12975"/>
<dbReference type="OrthoDB" id="271325at2157"/>
<dbReference type="InterPro" id="IPR024459">
    <property type="entry name" value="Acb1-like_N"/>
</dbReference>
<keyword evidence="5" id="KW-1185">Reference proteome</keyword>